<sequence>MSVPRSELIHRSIPSMELSSGSGTSKTAVPSPVPASLSPTDRALARFAVTGNALVAGGAGDIGLAACRALLEHGLSGLAILDLSSSAGDAAVASLRAGFPSATITFHRVDVTSASEVAAAISAAEDRLGGAITTCCIFAGIVGSAHALNLEPPQFRTMLDVNATGTFLVAQAAARAMVARGVTGSVVLTASISGAHLVNFPQPQAHYNAAKAAVLALKSSLAAEWARHGIRVNSVSPGYVDTVLNEGEGLEAHRREWARRTPWGRMGVSEEVTGAVVLLASRAGSYMTGADILVDGGISVF</sequence>
<dbReference type="PANTHER" id="PTHR42760:SF115">
    <property type="entry name" value="3-OXOACYL-[ACYL-CARRIER-PROTEIN] REDUCTASE FABG"/>
    <property type="match status" value="1"/>
</dbReference>
<comment type="caution">
    <text evidence="5">The sequence shown here is derived from an EMBL/GenBank/DDBJ whole genome shotgun (WGS) entry which is preliminary data.</text>
</comment>
<accession>A0A168CD35</accession>
<evidence type="ECO:0000256" key="3">
    <source>
        <dbReference type="ARBA" id="ARBA00023002"/>
    </source>
</evidence>
<evidence type="ECO:0000313" key="6">
    <source>
        <dbReference type="Proteomes" id="UP000076744"/>
    </source>
</evidence>
<keyword evidence="2" id="KW-0521">NADP</keyword>
<dbReference type="InterPro" id="IPR002347">
    <property type="entry name" value="SDR_fam"/>
</dbReference>
<proteinExistence type="inferred from homology"/>
<name>A0A168CD35_CORFA</name>
<gene>
    <name evidence="5" type="ORF">ISF_01791</name>
</gene>
<dbReference type="FunFam" id="3.40.50.720:FF:000084">
    <property type="entry name" value="Short-chain dehydrogenase reductase"/>
    <property type="match status" value="1"/>
</dbReference>
<evidence type="ECO:0000256" key="4">
    <source>
        <dbReference type="SAM" id="MobiDB-lite"/>
    </source>
</evidence>
<feature type="region of interest" description="Disordered" evidence="4">
    <location>
        <begin position="14"/>
        <end position="35"/>
    </location>
</feature>
<organism evidence="5 6">
    <name type="scientific">Cordyceps fumosorosea (strain ARSEF 2679)</name>
    <name type="common">Isaria fumosorosea</name>
    <dbReference type="NCBI Taxonomy" id="1081104"/>
    <lineage>
        <taxon>Eukaryota</taxon>
        <taxon>Fungi</taxon>
        <taxon>Dikarya</taxon>
        <taxon>Ascomycota</taxon>
        <taxon>Pezizomycotina</taxon>
        <taxon>Sordariomycetes</taxon>
        <taxon>Hypocreomycetidae</taxon>
        <taxon>Hypocreales</taxon>
        <taxon>Cordycipitaceae</taxon>
        <taxon>Cordyceps</taxon>
    </lineage>
</organism>
<dbReference type="OrthoDB" id="47007at2759"/>
<evidence type="ECO:0000313" key="5">
    <source>
        <dbReference type="EMBL" id="OAA71240.1"/>
    </source>
</evidence>
<dbReference type="PRINTS" id="PR00081">
    <property type="entry name" value="GDHRDH"/>
</dbReference>
<dbReference type="PANTHER" id="PTHR42760">
    <property type="entry name" value="SHORT-CHAIN DEHYDROGENASES/REDUCTASES FAMILY MEMBER"/>
    <property type="match status" value="1"/>
</dbReference>
<dbReference type="SUPFAM" id="SSF51735">
    <property type="entry name" value="NAD(P)-binding Rossmann-fold domains"/>
    <property type="match status" value="1"/>
</dbReference>
<dbReference type="GO" id="GO:0016616">
    <property type="term" value="F:oxidoreductase activity, acting on the CH-OH group of donors, NAD or NADP as acceptor"/>
    <property type="evidence" value="ECO:0007669"/>
    <property type="project" value="TreeGrafter"/>
</dbReference>
<dbReference type="InterPro" id="IPR036291">
    <property type="entry name" value="NAD(P)-bd_dom_sf"/>
</dbReference>
<keyword evidence="6" id="KW-1185">Reference proteome</keyword>
<protein>
    <submittedName>
        <fullName evidence="5">NAD(P)-binding domain protein</fullName>
    </submittedName>
</protein>
<dbReference type="Pfam" id="PF13561">
    <property type="entry name" value="adh_short_C2"/>
    <property type="match status" value="1"/>
</dbReference>
<dbReference type="Gene3D" id="3.40.50.720">
    <property type="entry name" value="NAD(P)-binding Rossmann-like Domain"/>
    <property type="match status" value="1"/>
</dbReference>
<dbReference type="EMBL" id="AZHB01000003">
    <property type="protein sequence ID" value="OAA71240.1"/>
    <property type="molecule type" value="Genomic_DNA"/>
</dbReference>
<evidence type="ECO:0000256" key="2">
    <source>
        <dbReference type="ARBA" id="ARBA00022857"/>
    </source>
</evidence>
<dbReference type="Proteomes" id="UP000076744">
    <property type="component" value="Unassembled WGS sequence"/>
</dbReference>
<feature type="compositionally biased region" description="Polar residues" evidence="4">
    <location>
        <begin position="17"/>
        <end position="27"/>
    </location>
</feature>
<evidence type="ECO:0000256" key="1">
    <source>
        <dbReference type="ARBA" id="ARBA00006484"/>
    </source>
</evidence>
<dbReference type="RefSeq" id="XP_018707121.1">
    <property type="nucleotide sequence ID" value="XM_018845398.1"/>
</dbReference>
<dbReference type="GeneID" id="30018083"/>
<reference evidence="5 6" key="1">
    <citation type="journal article" date="2016" name="Genome Biol. Evol.">
        <title>Divergent and convergent evolution of fungal pathogenicity.</title>
        <authorList>
            <person name="Shang Y."/>
            <person name="Xiao G."/>
            <person name="Zheng P."/>
            <person name="Cen K."/>
            <person name="Zhan S."/>
            <person name="Wang C."/>
        </authorList>
    </citation>
    <scope>NUCLEOTIDE SEQUENCE [LARGE SCALE GENOMIC DNA]</scope>
    <source>
        <strain evidence="5 6">ARSEF 2679</strain>
    </source>
</reference>
<dbReference type="AlphaFoldDB" id="A0A168CD35"/>
<keyword evidence="3" id="KW-0560">Oxidoreductase</keyword>
<dbReference type="STRING" id="1081104.A0A168CD35"/>
<comment type="similarity">
    <text evidence="1">Belongs to the short-chain dehydrogenases/reductases (SDR) family.</text>
</comment>